<dbReference type="AlphaFoldDB" id="A0A1M5STX6"/>
<proteinExistence type="inferred from homology"/>
<dbReference type="PROSITE" id="PS52038">
    <property type="entry name" value="TOPO_IB_2"/>
    <property type="match status" value="1"/>
</dbReference>
<evidence type="ECO:0000256" key="6">
    <source>
        <dbReference type="ARBA" id="ARBA00023235"/>
    </source>
</evidence>
<dbReference type="InterPro" id="IPR049331">
    <property type="entry name" value="Top1B_N_bact"/>
</dbReference>
<evidence type="ECO:0000256" key="3">
    <source>
        <dbReference type="ARBA" id="ARBA00012891"/>
    </source>
</evidence>
<dbReference type="Pfam" id="PF21338">
    <property type="entry name" value="Top1B_N_bact"/>
    <property type="match status" value="1"/>
</dbReference>
<evidence type="ECO:0000259" key="7">
    <source>
        <dbReference type="Pfam" id="PF01028"/>
    </source>
</evidence>
<dbReference type="Gene3D" id="3.30.66.10">
    <property type="entry name" value="DNA topoisomerase I domain"/>
    <property type="match status" value="1"/>
</dbReference>
<dbReference type="GO" id="GO:0006265">
    <property type="term" value="P:DNA topological change"/>
    <property type="evidence" value="ECO:0007669"/>
    <property type="project" value="InterPro"/>
</dbReference>
<sequence length="358" mass="41247">MTITEEKLENILSSPEEAARIADLIYVTDEHLTICRKKHGKGFIYCKNNKTIKSKELLKRIKELVIPPAWQDVLIAEPANGHLQAVGRDEKDRKVYLYHETWNKLRNETKFLKLAAFANVLPQIRKQVDQDLDAPEMTKRKVLALVVRLMEETHIRVGNDCYAKRNKTYGLSTLRTRHVKTTESDIRFQFVGKKGKEHDIAITDEKLIDLVNQCEEIPGWELFQFYDSDGSKDHVDSTMINEYIHDLSGDLFSAKDFRTWAATKIFFECLRDLGYIAEEKQNAKNLLTAYDAAADGLGNTRTVCRNYYVHPVIPEAYADGSILPYFEKVDRIKPKSGSHLSRTEMVIKEMLANYEVNI</sequence>
<dbReference type="RefSeq" id="WP_072979329.1">
    <property type="nucleotide sequence ID" value="NZ_FQXT01000001.1"/>
</dbReference>
<evidence type="ECO:0000256" key="5">
    <source>
        <dbReference type="ARBA" id="ARBA00023125"/>
    </source>
</evidence>
<reference evidence="10" key="1">
    <citation type="submission" date="2016-11" db="EMBL/GenBank/DDBJ databases">
        <authorList>
            <person name="Jaros S."/>
            <person name="Januszkiewicz K."/>
            <person name="Wedrychowicz H."/>
        </authorList>
    </citation>
    <scope>NUCLEOTIDE SEQUENCE [LARGE SCALE GENOMIC DNA]</scope>
    <source>
        <strain evidence="10">DSM 19859</strain>
    </source>
</reference>
<dbReference type="EC" id="5.6.2.1" evidence="3"/>
<evidence type="ECO:0000313" key="11">
    <source>
        <dbReference type="Proteomes" id="UP000184240"/>
    </source>
</evidence>
<keyword evidence="12" id="KW-1185">Reference proteome</keyword>
<dbReference type="GO" id="GO:0003677">
    <property type="term" value="F:DNA binding"/>
    <property type="evidence" value="ECO:0007669"/>
    <property type="project" value="UniProtKB-KW"/>
</dbReference>
<dbReference type="InterPro" id="IPR014711">
    <property type="entry name" value="TopoI_cat_a-hlx-sub_euk"/>
</dbReference>
<evidence type="ECO:0000313" key="9">
    <source>
        <dbReference type="EMBL" id="RXG28858.1"/>
    </source>
</evidence>
<dbReference type="STRING" id="573501.SAMN04487999_0156"/>
<dbReference type="GO" id="GO:0003917">
    <property type="term" value="F:DNA topoisomerase type I (single strand cut, ATP-independent) activity"/>
    <property type="evidence" value="ECO:0007669"/>
    <property type="project" value="UniProtKB-EC"/>
</dbReference>
<evidence type="ECO:0000256" key="2">
    <source>
        <dbReference type="ARBA" id="ARBA00006645"/>
    </source>
</evidence>
<evidence type="ECO:0000313" key="10">
    <source>
        <dbReference type="EMBL" id="SHH41956.1"/>
    </source>
</evidence>
<dbReference type="PRINTS" id="PR00416">
    <property type="entry name" value="EUTPISMRASEI"/>
</dbReference>
<keyword evidence="6 10" id="KW-0413">Isomerase</keyword>
<dbReference type="InterPro" id="IPR013500">
    <property type="entry name" value="TopoI_cat_euk"/>
</dbReference>
<dbReference type="Gene3D" id="1.10.132.120">
    <property type="match status" value="1"/>
</dbReference>
<evidence type="ECO:0000313" key="12">
    <source>
        <dbReference type="Proteomes" id="UP000290037"/>
    </source>
</evidence>
<feature type="domain" description="DNA topoisomerase I catalytic core eukaryotic-type" evidence="7">
    <location>
        <begin position="104"/>
        <end position="305"/>
    </location>
</feature>
<reference evidence="9 12" key="3">
    <citation type="submission" date="2018-07" db="EMBL/GenBank/DDBJ databases">
        <title>Leeuwenhoekiella genomics.</title>
        <authorList>
            <person name="Tahon G."/>
            <person name="Willems A."/>
        </authorList>
    </citation>
    <scope>NUCLEOTIDE SEQUENCE [LARGE SCALE GENOMIC DNA]</scope>
    <source>
        <strain evidence="9 12">LMG 24856</strain>
    </source>
</reference>
<evidence type="ECO:0000256" key="4">
    <source>
        <dbReference type="ARBA" id="ARBA00023029"/>
    </source>
</evidence>
<name>A0A1M5STX6_9FLAO</name>
<gene>
    <name evidence="9" type="ORF">DSM01_2319</name>
    <name evidence="10" type="ORF">SAMN04487999_0156</name>
</gene>
<dbReference type="EMBL" id="QOVN01000004">
    <property type="protein sequence ID" value="RXG28858.1"/>
    <property type="molecule type" value="Genomic_DNA"/>
</dbReference>
<evidence type="ECO:0000256" key="1">
    <source>
        <dbReference type="ARBA" id="ARBA00000213"/>
    </source>
</evidence>
<dbReference type="OrthoDB" id="9778962at2"/>
<dbReference type="InterPro" id="IPR001631">
    <property type="entry name" value="TopoI"/>
</dbReference>
<dbReference type="SUPFAM" id="SSF56349">
    <property type="entry name" value="DNA breaking-rejoining enzymes"/>
    <property type="match status" value="1"/>
</dbReference>
<feature type="domain" description="DNA topoisomerase IB N-terminal" evidence="8">
    <location>
        <begin position="42"/>
        <end position="89"/>
    </location>
</feature>
<dbReference type="Proteomes" id="UP000290037">
    <property type="component" value="Unassembled WGS sequence"/>
</dbReference>
<dbReference type="InterPro" id="IPR011010">
    <property type="entry name" value="DNA_brk_join_enz"/>
</dbReference>
<protein>
    <recommendedName>
        <fullName evidence="3">DNA topoisomerase</fullName>
        <ecNumber evidence="3">5.6.2.1</ecNumber>
    </recommendedName>
</protein>
<comment type="catalytic activity">
    <reaction evidence="1">
        <text>ATP-independent breakage of single-stranded DNA, followed by passage and rejoining.</text>
        <dbReference type="EC" id="5.6.2.1"/>
    </reaction>
</comment>
<dbReference type="Proteomes" id="UP000184240">
    <property type="component" value="Unassembled WGS sequence"/>
</dbReference>
<keyword evidence="5" id="KW-0238">DNA-binding</keyword>
<evidence type="ECO:0000259" key="8">
    <source>
        <dbReference type="Pfam" id="PF21338"/>
    </source>
</evidence>
<dbReference type="Gene3D" id="3.90.15.10">
    <property type="entry name" value="Topoisomerase I, Chain A, domain 3"/>
    <property type="match status" value="1"/>
</dbReference>
<dbReference type="Pfam" id="PF01028">
    <property type="entry name" value="Topoisom_I"/>
    <property type="match status" value="1"/>
</dbReference>
<comment type="similarity">
    <text evidence="2">Belongs to the type IB topoisomerase family.</text>
</comment>
<dbReference type="EMBL" id="FQXT01000001">
    <property type="protein sequence ID" value="SHH41956.1"/>
    <property type="molecule type" value="Genomic_DNA"/>
</dbReference>
<reference evidence="11" key="2">
    <citation type="submission" date="2016-11" db="EMBL/GenBank/DDBJ databases">
        <authorList>
            <person name="Varghese N."/>
            <person name="Submissions S."/>
        </authorList>
    </citation>
    <scope>NUCLEOTIDE SEQUENCE [LARGE SCALE GENOMIC DNA]</scope>
    <source>
        <strain evidence="11">DSM 19859</strain>
    </source>
</reference>
<dbReference type="SUPFAM" id="SSF55869">
    <property type="entry name" value="DNA topoisomerase I domain"/>
    <property type="match status" value="1"/>
</dbReference>
<dbReference type="InterPro" id="IPR035447">
    <property type="entry name" value="DNA_topo_I_N_sf"/>
</dbReference>
<accession>A0A1M5STX6</accession>
<organism evidence="10 11">
    <name type="scientific">Leeuwenhoekiella palythoae</name>
    <dbReference type="NCBI Taxonomy" id="573501"/>
    <lineage>
        <taxon>Bacteria</taxon>
        <taxon>Pseudomonadati</taxon>
        <taxon>Bacteroidota</taxon>
        <taxon>Flavobacteriia</taxon>
        <taxon>Flavobacteriales</taxon>
        <taxon>Flavobacteriaceae</taxon>
        <taxon>Leeuwenhoekiella</taxon>
    </lineage>
</organism>
<keyword evidence="4" id="KW-0799">Topoisomerase</keyword>